<feature type="non-terminal residue" evidence="2">
    <location>
        <position position="226"/>
    </location>
</feature>
<feature type="chain" id="PRO_5016384668" description="DUF1302 domain-containing protein" evidence="1">
    <location>
        <begin position="24"/>
        <end position="226"/>
    </location>
</feature>
<feature type="signal peptide" evidence="1">
    <location>
        <begin position="1"/>
        <end position="23"/>
    </location>
</feature>
<dbReference type="EMBL" id="QGLE01000004">
    <property type="protein sequence ID" value="PWR24392.1"/>
    <property type="molecule type" value="Genomic_DNA"/>
</dbReference>
<evidence type="ECO:0008006" key="4">
    <source>
        <dbReference type="Google" id="ProtNLM"/>
    </source>
</evidence>
<organism evidence="2 3">
    <name type="scientific">Zavarzinia aquatilis</name>
    <dbReference type="NCBI Taxonomy" id="2211142"/>
    <lineage>
        <taxon>Bacteria</taxon>
        <taxon>Pseudomonadati</taxon>
        <taxon>Pseudomonadota</taxon>
        <taxon>Alphaproteobacteria</taxon>
        <taxon>Rhodospirillales</taxon>
        <taxon>Zavarziniaceae</taxon>
        <taxon>Zavarzinia</taxon>
    </lineage>
</organism>
<dbReference type="Proteomes" id="UP000245461">
    <property type="component" value="Unassembled WGS sequence"/>
</dbReference>
<dbReference type="RefSeq" id="WP_207779305.1">
    <property type="nucleotide sequence ID" value="NZ_QGLE01000004.1"/>
</dbReference>
<accession>A0A317ECQ4</accession>
<reference evidence="2 3" key="1">
    <citation type="submission" date="2018-05" db="EMBL/GenBank/DDBJ databases">
        <title>Zavarzinia sp. HR-AS.</title>
        <authorList>
            <person name="Lee Y."/>
            <person name="Jeon C.O."/>
        </authorList>
    </citation>
    <scope>NUCLEOTIDE SEQUENCE [LARGE SCALE GENOMIC DNA]</scope>
    <source>
        <strain evidence="2 3">HR-AS</strain>
    </source>
</reference>
<comment type="caution">
    <text evidence="2">The sequence shown here is derived from an EMBL/GenBank/DDBJ whole genome shotgun (WGS) entry which is preliminary data.</text>
</comment>
<name>A0A317ECQ4_9PROT</name>
<keyword evidence="1" id="KW-0732">Signal</keyword>
<sequence>MQNPGKPLLIATLISLVAVPALAEVTVSDGFTIGGRMRQGIALAYDSDLVGGGVEIGQANYLLELTGSWRPASTITVTGDFWLRGDLYSEIGGDLQGPGIQNYASPDFRDPFRYHLGGAGAGTPGGPLANPPRDPYGTQDDQNLFLSDFNDEMIREAAVKITDPGNRYAFKVGKFVRAWGQSDGIRLLDVLHAQDLRQKFIFGDSDEMRIPSWMVAADLDFTRLGL</sequence>
<evidence type="ECO:0000313" key="2">
    <source>
        <dbReference type="EMBL" id="PWR24392.1"/>
    </source>
</evidence>
<evidence type="ECO:0000313" key="3">
    <source>
        <dbReference type="Proteomes" id="UP000245461"/>
    </source>
</evidence>
<protein>
    <recommendedName>
        <fullName evidence="4">DUF1302 domain-containing protein</fullName>
    </recommendedName>
</protein>
<dbReference type="AlphaFoldDB" id="A0A317ECQ4"/>
<proteinExistence type="predicted"/>
<evidence type="ECO:0000256" key="1">
    <source>
        <dbReference type="SAM" id="SignalP"/>
    </source>
</evidence>
<keyword evidence="3" id="KW-1185">Reference proteome</keyword>
<gene>
    <name evidence="2" type="ORF">DKG74_09810</name>
</gene>